<evidence type="ECO:0000256" key="7">
    <source>
        <dbReference type="SAM" id="MobiDB-lite"/>
    </source>
</evidence>
<keyword evidence="6" id="KW-0539">Nucleus</keyword>
<feature type="compositionally biased region" description="Polar residues" evidence="7">
    <location>
        <begin position="258"/>
        <end position="283"/>
    </location>
</feature>
<evidence type="ECO:0000313" key="11">
    <source>
        <dbReference type="Proteomes" id="UP001642360"/>
    </source>
</evidence>
<evidence type="ECO:0000256" key="2">
    <source>
        <dbReference type="ARBA" id="ARBA00022473"/>
    </source>
</evidence>
<dbReference type="InterPro" id="IPR017888">
    <property type="entry name" value="CYC/TB1_R_domain"/>
</dbReference>
<dbReference type="Proteomes" id="UP001642360">
    <property type="component" value="Unassembled WGS sequence"/>
</dbReference>
<dbReference type="PANTHER" id="PTHR31072:SF87">
    <property type="entry name" value="TRANSCRIPTION FACTOR TCP12"/>
    <property type="match status" value="1"/>
</dbReference>
<keyword evidence="2" id="KW-0217">Developmental protein</keyword>
<evidence type="ECO:0000259" key="9">
    <source>
        <dbReference type="PROSITE" id="PS51370"/>
    </source>
</evidence>
<dbReference type="InterPro" id="IPR017887">
    <property type="entry name" value="TF_TCP_subgr"/>
</dbReference>
<keyword evidence="11" id="KW-1185">Reference proteome</keyword>
<feature type="domain" description="TCP" evidence="8">
    <location>
        <begin position="110"/>
        <end position="168"/>
    </location>
</feature>
<feature type="region of interest" description="Disordered" evidence="7">
    <location>
        <begin position="214"/>
        <end position="307"/>
    </location>
</feature>
<dbReference type="Pfam" id="PF03634">
    <property type="entry name" value="TCP"/>
    <property type="match status" value="1"/>
</dbReference>
<accession>A0ABC8V669</accession>
<comment type="caution">
    <text evidence="10">The sequence shown here is derived from an EMBL/GenBank/DDBJ whole genome shotgun (WGS) entry which is preliminary data.</text>
</comment>
<dbReference type="GO" id="GO:0003677">
    <property type="term" value="F:DNA binding"/>
    <property type="evidence" value="ECO:0007669"/>
    <property type="project" value="UniProtKB-KW"/>
</dbReference>
<evidence type="ECO:0000256" key="4">
    <source>
        <dbReference type="ARBA" id="ARBA00023125"/>
    </source>
</evidence>
<keyword evidence="5" id="KW-0804">Transcription</keyword>
<sequence>MYSSSNTDNPLPYTDQTLFRHCSTYDQNPNFRNEDPPYLLYFPSPFLDENDLIFSHTPPPHLMAVQGGLIETETETAMGIGKTNTATIKKAEVIPKKSSIDAAPPKRSGKKDRHSKIYTAQGLRDRRMRLSLPIAREFFDLQDMLGFDKASKTIEWLFMKSKTSIKEIIKNLPQMNNCSRCEGKSESPMSECVVASRMEETAVDGERKGLSATVETLVGVQNKRKSRKGAHNPLARESRDKARARARERTRERKMISSLGNSKQWYEPNPDSNLEQLGSSNAFETGEETSSHCQEKSSSLEANSHSDSLEHQLANVAIIENPFGTASKTSRSVFDYDQNYNSISSSGIDSDNHFLGFPGNWNINNARLNSNHYAMTNVDPEGNLSSIFMATSNSHCQPRY</sequence>
<dbReference type="GO" id="GO:0005634">
    <property type="term" value="C:nucleus"/>
    <property type="evidence" value="ECO:0007669"/>
    <property type="project" value="UniProtKB-SubCell"/>
</dbReference>
<evidence type="ECO:0000259" key="8">
    <source>
        <dbReference type="PROSITE" id="PS51369"/>
    </source>
</evidence>
<dbReference type="EMBL" id="CAUOFW020010413">
    <property type="protein sequence ID" value="CAK9188359.1"/>
    <property type="molecule type" value="Genomic_DNA"/>
</dbReference>
<feature type="compositionally biased region" description="Polar residues" evidence="7">
    <location>
        <begin position="296"/>
        <end position="306"/>
    </location>
</feature>
<evidence type="ECO:0000256" key="3">
    <source>
        <dbReference type="ARBA" id="ARBA00023015"/>
    </source>
</evidence>
<keyword evidence="3" id="KW-0805">Transcription regulation</keyword>
<feature type="compositionally biased region" description="Basic and acidic residues" evidence="7">
    <location>
        <begin position="234"/>
        <end position="255"/>
    </location>
</feature>
<dbReference type="PROSITE" id="PS51370">
    <property type="entry name" value="R"/>
    <property type="match status" value="1"/>
</dbReference>
<name>A0ABC8V669_9AQUA</name>
<evidence type="ECO:0000256" key="6">
    <source>
        <dbReference type="ARBA" id="ARBA00023242"/>
    </source>
</evidence>
<proteinExistence type="predicted"/>
<evidence type="ECO:0000256" key="1">
    <source>
        <dbReference type="ARBA" id="ARBA00004123"/>
    </source>
</evidence>
<dbReference type="InterPro" id="IPR005333">
    <property type="entry name" value="Transcription_factor_TCP"/>
</dbReference>
<dbReference type="PANTHER" id="PTHR31072">
    <property type="entry name" value="TRANSCRIPTION FACTOR TCP4-RELATED"/>
    <property type="match status" value="1"/>
</dbReference>
<comment type="subcellular location">
    <subcellularLocation>
        <location evidence="1">Nucleus</location>
    </subcellularLocation>
</comment>
<organism evidence="10 11">
    <name type="scientific">Ilex paraguariensis</name>
    <name type="common">yerba mate</name>
    <dbReference type="NCBI Taxonomy" id="185542"/>
    <lineage>
        <taxon>Eukaryota</taxon>
        <taxon>Viridiplantae</taxon>
        <taxon>Streptophyta</taxon>
        <taxon>Embryophyta</taxon>
        <taxon>Tracheophyta</taxon>
        <taxon>Spermatophyta</taxon>
        <taxon>Magnoliopsida</taxon>
        <taxon>eudicotyledons</taxon>
        <taxon>Gunneridae</taxon>
        <taxon>Pentapetalae</taxon>
        <taxon>asterids</taxon>
        <taxon>campanulids</taxon>
        <taxon>Aquifoliales</taxon>
        <taxon>Aquifoliaceae</taxon>
        <taxon>Ilex</taxon>
    </lineage>
</organism>
<dbReference type="AlphaFoldDB" id="A0ABC8V669"/>
<dbReference type="PROSITE" id="PS51369">
    <property type="entry name" value="TCP"/>
    <property type="match status" value="1"/>
</dbReference>
<feature type="domain" description="R" evidence="9">
    <location>
        <begin position="236"/>
        <end position="253"/>
    </location>
</feature>
<evidence type="ECO:0000256" key="5">
    <source>
        <dbReference type="ARBA" id="ARBA00023163"/>
    </source>
</evidence>
<evidence type="ECO:0000313" key="10">
    <source>
        <dbReference type="EMBL" id="CAK9188359.1"/>
    </source>
</evidence>
<keyword evidence="4" id="KW-0238">DNA-binding</keyword>
<gene>
    <name evidence="10" type="ORF">ILEXP_LOCUS59029</name>
</gene>
<reference evidence="10 11" key="1">
    <citation type="submission" date="2024-02" db="EMBL/GenBank/DDBJ databases">
        <authorList>
            <person name="Vignale AGUSTIN F."/>
            <person name="Sosa J E."/>
            <person name="Modenutti C."/>
        </authorList>
    </citation>
    <scope>NUCLEOTIDE SEQUENCE [LARGE SCALE GENOMIC DNA]</scope>
</reference>
<protein>
    <submittedName>
        <fullName evidence="10">Uncharacterized protein</fullName>
    </submittedName>
</protein>